<evidence type="ECO:0000313" key="4">
    <source>
        <dbReference type="Proteomes" id="UP000319931"/>
    </source>
</evidence>
<dbReference type="RefSeq" id="WP_140849676.1">
    <property type="nucleotide sequence ID" value="NZ_RCZC01000002.1"/>
</dbReference>
<dbReference type="AlphaFoldDB" id="A0A502FYF7"/>
<feature type="transmembrane region" description="Helical" evidence="1">
    <location>
        <begin position="20"/>
        <end position="41"/>
    </location>
</feature>
<sequence length="205" mass="22048">MTPRALRAPCLYRDTRGAALIEFAIVAPVLCLLLIGGFDIAHTLYTRAILQGIVQKVARDASLETGTDAQVSAALDARVTAQVSALTKNPQIVFTRRFYRTFSLAAAAQAESYTDTNKNGTCDAGEPYVDANNNTVWDSDGGDAGQGGAKDRTLYTVTVAYPHMFPLWRFLGTSSTTNLVATTILQNQPYSDQASYAAATVRNCP</sequence>
<dbReference type="Proteomes" id="UP000319931">
    <property type="component" value="Unassembled WGS sequence"/>
</dbReference>
<gene>
    <name evidence="3" type="ORF">EAH76_07680</name>
</gene>
<protein>
    <submittedName>
        <fullName evidence="3">Pilus assembly protein</fullName>
    </submittedName>
</protein>
<dbReference type="Pfam" id="PF07811">
    <property type="entry name" value="TadE"/>
    <property type="match status" value="1"/>
</dbReference>
<evidence type="ECO:0000256" key="1">
    <source>
        <dbReference type="SAM" id="Phobius"/>
    </source>
</evidence>
<keyword evidence="1" id="KW-1133">Transmembrane helix</keyword>
<dbReference type="EMBL" id="RCZC01000002">
    <property type="protein sequence ID" value="TPG54524.1"/>
    <property type="molecule type" value="Genomic_DNA"/>
</dbReference>
<keyword evidence="4" id="KW-1185">Reference proteome</keyword>
<name>A0A502FYF7_9SPHN</name>
<dbReference type="OrthoDB" id="7306064at2"/>
<comment type="caution">
    <text evidence="3">The sequence shown here is derived from an EMBL/GenBank/DDBJ whole genome shotgun (WGS) entry which is preliminary data.</text>
</comment>
<reference evidence="3 4" key="1">
    <citation type="journal article" date="2019" name="Environ. Microbiol.">
        <title>Species interactions and distinct microbial communities in high Arctic permafrost affected cryosols are associated with the CH4 and CO2 gas fluxes.</title>
        <authorList>
            <person name="Altshuler I."/>
            <person name="Hamel J."/>
            <person name="Turney S."/>
            <person name="Magnuson E."/>
            <person name="Levesque R."/>
            <person name="Greer C."/>
            <person name="Whyte L.G."/>
        </authorList>
    </citation>
    <scope>NUCLEOTIDE SEQUENCE [LARGE SCALE GENOMIC DNA]</scope>
    <source>
        <strain evidence="3 4">E6.1</strain>
    </source>
</reference>
<accession>A0A502FYF7</accession>
<keyword evidence="1" id="KW-0812">Transmembrane</keyword>
<feature type="domain" description="TadE-like" evidence="2">
    <location>
        <begin position="17"/>
        <end position="59"/>
    </location>
</feature>
<keyword evidence="1" id="KW-0472">Membrane</keyword>
<organism evidence="3 4">
    <name type="scientific">Sphingomonas glacialis</name>
    <dbReference type="NCBI Taxonomy" id="658225"/>
    <lineage>
        <taxon>Bacteria</taxon>
        <taxon>Pseudomonadati</taxon>
        <taxon>Pseudomonadota</taxon>
        <taxon>Alphaproteobacteria</taxon>
        <taxon>Sphingomonadales</taxon>
        <taxon>Sphingomonadaceae</taxon>
        <taxon>Sphingomonas</taxon>
    </lineage>
</organism>
<dbReference type="InterPro" id="IPR012495">
    <property type="entry name" value="TadE-like_dom"/>
</dbReference>
<evidence type="ECO:0000259" key="2">
    <source>
        <dbReference type="Pfam" id="PF07811"/>
    </source>
</evidence>
<proteinExistence type="predicted"/>
<evidence type="ECO:0000313" key="3">
    <source>
        <dbReference type="EMBL" id="TPG54524.1"/>
    </source>
</evidence>